<reference evidence="2 3" key="1">
    <citation type="submission" date="2011-04" db="EMBL/GenBank/DDBJ databases">
        <title>The Genome Sequence of Clostridium citroniae WAL-19142.</title>
        <authorList>
            <consortium name="The Broad Institute Genome Sequencing Platform"/>
            <person name="Earl A."/>
            <person name="Ward D."/>
            <person name="Feldgarden M."/>
            <person name="Gevers D."/>
            <person name="Warren Y.A."/>
            <person name="Tyrrell K.L."/>
            <person name="Citron D.M."/>
            <person name="Goldstein E.J."/>
            <person name="Daigneault M."/>
            <person name="Allen-Vercoe E."/>
            <person name="Young S.K."/>
            <person name="Zeng Q."/>
            <person name="Gargeya S."/>
            <person name="Fitzgerald M."/>
            <person name="Haas B."/>
            <person name="Abouelleil A."/>
            <person name="Alvarado L."/>
            <person name="Arachchi H.M."/>
            <person name="Berlin A."/>
            <person name="Brown A."/>
            <person name="Chapman S.B."/>
            <person name="Chen Z."/>
            <person name="Dunbar C."/>
            <person name="Freedman E."/>
            <person name="Gearin G."/>
            <person name="Gellesch M."/>
            <person name="Goldberg J."/>
            <person name="Griggs A."/>
            <person name="Gujja S."/>
            <person name="Heilman E.R."/>
            <person name="Heiman D."/>
            <person name="Howarth C."/>
            <person name="Larson L."/>
            <person name="Lui A."/>
            <person name="MacDonald P.J."/>
            <person name="Mehta T."/>
            <person name="Montmayeur A."/>
            <person name="Murphy C."/>
            <person name="Neiman D."/>
            <person name="Pearson M."/>
            <person name="Priest M."/>
            <person name="Roberts A."/>
            <person name="Saif S."/>
            <person name="Shea T."/>
            <person name="Shenoy N."/>
            <person name="Sisk P."/>
            <person name="Stolte C."/>
            <person name="Sykes S."/>
            <person name="White J."/>
            <person name="Yandava C."/>
            <person name="Wortman J."/>
            <person name="Nusbaum C."/>
            <person name="Birren B."/>
        </authorList>
    </citation>
    <scope>NUCLEOTIDE SEQUENCE [LARGE SCALE GENOMIC DNA]</scope>
    <source>
        <strain evidence="2 3">WAL-19142</strain>
    </source>
</reference>
<comment type="caution">
    <text evidence="2">The sequence shown here is derived from an EMBL/GenBank/DDBJ whole genome shotgun (WGS) entry which is preliminary data.</text>
</comment>
<dbReference type="OrthoDB" id="9786100at2"/>
<dbReference type="InterPro" id="IPR007074">
    <property type="entry name" value="LicD/FKTN/FKRP_NTP_transf"/>
</dbReference>
<dbReference type="EMBL" id="ADLK01000020">
    <property type="protein sequence ID" value="KMW19753.1"/>
    <property type="molecule type" value="Genomic_DNA"/>
</dbReference>
<evidence type="ECO:0000313" key="2">
    <source>
        <dbReference type="EMBL" id="KMW19753.1"/>
    </source>
</evidence>
<evidence type="ECO:0000313" key="3">
    <source>
        <dbReference type="Proteomes" id="UP000037392"/>
    </source>
</evidence>
<organism evidence="2 3">
    <name type="scientific">[Clostridium] citroniae WAL-19142</name>
    <dbReference type="NCBI Taxonomy" id="742734"/>
    <lineage>
        <taxon>Bacteria</taxon>
        <taxon>Bacillati</taxon>
        <taxon>Bacillota</taxon>
        <taxon>Clostridia</taxon>
        <taxon>Lachnospirales</taxon>
        <taxon>Lachnospiraceae</taxon>
        <taxon>Enterocloster</taxon>
    </lineage>
</organism>
<accession>A0A0J9C3U1</accession>
<protein>
    <recommendedName>
        <fullName evidence="1">LicD/FKTN/FKRP nucleotidyltransferase domain-containing protein</fullName>
    </recommendedName>
</protein>
<dbReference type="GO" id="GO:0009100">
    <property type="term" value="P:glycoprotein metabolic process"/>
    <property type="evidence" value="ECO:0007669"/>
    <property type="project" value="UniProtKB-ARBA"/>
</dbReference>
<proteinExistence type="predicted"/>
<dbReference type="InterPro" id="IPR052942">
    <property type="entry name" value="LPS_cholinephosphotransferase"/>
</dbReference>
<dbReference type="RefSeq" id="WP_007866676.1">
    <property type="nucleotide sequence ID" value="NZ_KQ235878.1"/>
</dbReference>
<dbReference type="PANTHER" id="PTHR43404:SF2">
    <property type="entry name" value="LIPOPOLYSACCHARIDE CHOLINEPHOSPHOTRANSFERASE LICD"/>
    <property type="match status" value="1"/>
</dbReference>
<dbReference type="Proteomes" id="UP000037392">
    <property type="component" value="Unassembled WGS sequence"/>
</dbReference>
<dbReference type="GeneID" id="93164149"/>
<feature type="domain" description="LicD/FKTN/FKRP nucleotidyltransferase" evidence="1">
    <location>
        <begin position="25"/>
        <end position="256"/>
    </location>
</feature>
<evidence type="ECO:0000259" key="1">
    <source>
        <dbReference type="Pfam" id="PF04991"/>
    </source>
</evidence>
<dbReference type="PANTHER" id="PTHR43404">
    <property type="entry name" value="LIPOPOLYSACCHARIDE CHOLINEPHOSPHOTRANSFERASE LICD"/>
    <property type="match status" value="1"/>
</dbReference>
<name>A0A0J9C3U1_9FIRM</name>
<dbReference type="AlphaFoldDB" id="A0A0J9C3U1"/>
<gene>
    <name evidence="2" type="ORF">HMPREF9470_02493</name>
</gene>
<dbReference type="Pfam" id="PF04991">
    <property type="entry name" value="LicD"/>
    <property type="match status" value="1"/>
</dbReference>
<sequence>MKSDYDMSRVHQANLTILKEIDRICRKYNIKYMLDAGTLIGAVRHKGFIPWDDDADVAFTRNQYDAFMKVVKRELPQGLELVEPDSFRNGKGFYDFTARIIYKNSRCHEDSPQMRFYEGKLNHLWVDLFVIDRLPAGRMGASITKLLHMAVYGMAMGHRYELDFKKYSLANKIFVGILAGVGRCVPMKAIFSMQRALALKDRKSKGRLRYYSNYQPDFLYVTVDQDWCDNVEDAPFEDTQLMIPKGWHEVLTLLYGDYMQLPPEEQRVPAHSSMEIEVFD</sequence>
<dbReference type="PATRIC" id="fig|742734.4.peg.2675"/>